<evidence type="ECO:0000313" key="10">
    <source>
        <dbReference type="Proteomes" id="UP000321720"/>
    </source>
</evidence>
<dbReference type="CDD" id="cd18732">
    <property type="entry name" value="PIN_MtVapC4-C5_like"/>
    <property type="match status" value="1"/>
</dbReference>
<keyword evidence="4" id="KW-0479">Metal-binding</keyword>
<dbReference type="Proteomes" id="UP000321720">
    <property type="component" value="Unassembled WGS sequence"/>
</dbReference>
<keyword evidence="5" id="KW-0378">Hydrolase</keyword>
<evidence type="ECO:0000256" key="6">
    <source>
        <dbReference type="ARBA" id="ARBA00022842"/>
    </source>
</evidence>
<evidence type="ECO:0000313" key="9">
    <source>
        <dbReference type="EMBL" id="GEL94783.1"/>
    </source>
</evidence>
<dbReference type="InterPro" id="IPR002716">
    <property type="entry name" value="PIN_dom"/>
</dbReference>
<comment type="cofactor">
    <cofactor evidence="1">
        <name>Mg(2+)</name>
        <dbReference type="ChEBI" id="CHEBI:18420"/>
    </cofactor>
</comment>
<comment type="caution">
    <text evidence="9">The sequence shown here is derived from an EMBL/GenBank/DDBJ whole genome shotgun (WGS) entry which is preliminary data.</text>
</comment>
<evidence type="ECO:0000256" key="1">
    <source>
        <dbReference type="ARBA" id="ARBA00001946"/>
    </source>
</evidence>
<comment type="similarity">
    <text evidence="7">Belongs to the PINc/VapC protein family.</text>
</comment>
<gene>
    <name evidence="9" type="ORF">CCO02nite_14410</name>
</gene>
<dbReference type="InterPro" id="IPR029060">
    <property type="entry name" value="PIN-like_dom_sf"/>
</dbReference>
<dbReference type="AlphaFoldDB" id="A0A511JAP8"/>
<keyword evidence="10" id="KW-1185">Reference proteome</keyword>
<keyword evidence="2" id="KW-1277">Toxin-antitoxin system</keyword>
<dbReference type="PANTHER" id="PTHR33653">
    <property type="entry name" value="RIBONUCLEASE VAPC2"/>
    <property type="match status" value="1"/>
</dbReference>
<dbReference type="GO" id="GO:0004518">
    <property type="term" value="F:nuclease activity"/>
    <property type="evidence" value="ECO:0007669"/>
    <property type="project" value="UniProtKB-KW"/>
</dbReference>
<dbReference type="SUPFAM" id="SSF88723">
    <property type="entry name" value="PIN domain-like"/>
    <property type="match status" value="1"/>
</dbReference>
<accession>A0A511JAP8</accession>
<sequence length="146" mass="15473">MPAEARRGLVDTNILILRRRITAEHLPDELTISAVTLAELSAGVHMVSGDDAAARAERAARTALLQQVEHEFDPVPFGAQAARVFGRMSAAVLASGRTPRRRATDLMIAASAAVESLPLYTTNPGDFVGLDGLVTVVAVPYPTTPD</sequence>
<dbReference type="GO" id="GO:0016787">
    <property type="term" value="F:hydrolase activity"/>
    <property type="evidence" value="ECO:0007669"/>
    <property type="project" value="UniProtKB-KW"/>
</dbReference>
<reference evidence="9 10" key="1">
    <citation type="submission" date="2019-07" db="EMBL/GenBank/DDBJ databases">
        <title>Whole genome shotgun sequence of Cellulomonas composti NBRC 100758.</title>
        <authorList>
            <person name="Hosoyama A."/>
            <person name="Uohara A."/>
            <person name="Ohji S."/>
            <person name="Ichikawa N."/>
        </authorList>
    </citation>
    <scope>NUCLEOTIDE SEQUENCE [LARGE SCALE GENOMIC DNA]</scope>
    <source>
        <strain evidence="9 10">NBRC 100758</strain>
    </source>
</reference>
<dbReference type="GO" id="GO:0046872">
    <property type="term" value="F:metal ion binding"/>
    <property type="evidence" value="ECO:0007669"/>
    <property type="project" value="UniProtKB-KW"/>
</dbReference>
<evidence type="ECO:0000256" key="4">
    <source>
        <dbReference type="ARBA" id="ARBA00022723"/>
    </source>
</evidence>
<feature type="domain" description="PIN" evidence="8">
    <location>
        <begin position="9"/>
        <end position="122"/>
    </location>
</feature>
<proteinExistence type="inferred from homology"/>
<organism evidence="9 10">
    <name type="scientific">Cellulomonas composti</name>
    <dbReference type="NCBI Taxonomy" id="266130"/>
    <lineage>
        <taxon>Bacteria</taxon>
        <taxon>Bacillati</taxon>
        <taxon>Actinomycetota</taxon>
        <taxon>Actinomycetes</taxon>
        <taxon>Micrococcales</taxon>
        <taxon>Cellulomonadaceae</taxon>
        <taxon>Cellulomonas</taxon>
    </lineage>
</organism>
<evidence type="ECO:0000259" key="8">
    <source>
        <dbReference type="Pfam" id="PF01850"/>
    </source>
</evidence>
<dbReference type="Pfam" id="PF01850">
    <property type="entry name" value="PIN"/>
    <property type="match status" value="1"/>
</dbReference>
<dbReference type="EMBL" id="BJWG01000005">
    <property type="protein sequence ID" value="GEL94783.1"/>
    <property type="molecule type" value="Genomic_DNA"/>
</dbReference>
<dbReference type="OrthoDB" id="3257696at2"/>
<protein>
    <recommendedName>
        <fullName evidence="8">PIN domain-containing protein</fullName>
    </recommendedName>
</protein>
<evidence type="ECO:0000256" key="5">
    <source>
        <dbReference type="ARBA" id="ARBA00022801"/>
    </source>
</evidence>
<dbReference type="PANTHER" id="PTHR33653:SF1">
    <property type="entry name" value="RIBONUCLEASE VAPC2"/>
    <property type="match status" value="1"/>
</dbReference>
<keyword evidence="6" id="KW-0460">Magnesium</keyword>
<keyword evidence="3" id="KW-0540">Nuclease</keyword>
<dbReference type="InterPro" id="IPR050556">
    <property type="entry name" value="Type_II_TA_system_RNase"/>
</dbReference>
<evidence type="ECO:0000256" key="2">
    <source>
        <dbReference type="ARBA" id="ARBA00022649"/>
    </source>
</evidence>
<name>A0A511JAP8_9CELL</name>
<evidence type="ECO:0000256" key="7">
    <source>
        <dbReference type="ARBA" id="ARBA00038093"/>
    </source>
</evidence>
<evidence type="ECO:0000256" key="3">
    <source>
        <dbReference type="ARBA" id="ARBA00022722"/>
    </source>
</evidence>
<dbReference type="Gene3D" id="3.40.50.1010">
    <property type="entry name" value="5'-nuclease"/>
    <property type="match status" value="1"/>
</dbReference>